<protein>
    <submittedName>
        <fullName evidence="2">Uncharacterized protein</fullName>
    </submittedName>
</protein>
<keyword evidence="3" id="KW-1185">Reference proteome</keyword>
<feature type="compositionally biased region" description="Polar residues" evidence="1">
    <location>
        <begin position="144"/>
        <end position="157"/>
    </location>
</feature>
<reference evidence="2 3" key="1">
    <citation type="submission" date="2014-04" db="EMBL/GenBank/DDBJ databases">
        <authorList>
            <consortium name="DOE Joint Genome Institute"/>
            <person name="Kuo A."/>
            <person name="Gay G."/>
            <person name="Dore J."/>
            <person name="Kohler A."/>
            <person name="Nagy L.G."/>
            <person name="Floudas D."/>
            <person name="Copeland A."/>
            <person name="Barry K.W."/>
            <person name="Cichocki N."/>
            <person name="Veneault-Fourrey C."/>
            <person name="LaButti K."/>
            <person name="Lindquist E.A."/>
            <person name="Lipzen A."/>
            <person name="Lundell T."/>
            <person name="Morin E."/>
            <person name="Murat C."/>
            <person name="Sun H."/>
            <person name="Tunlid A."/>
            <person name="Henrissat B."/>
            <person name="Grigoriev I.V."/>
            <person name="Hibbett D.S."/>
            <person name="Martin F."/>
            <person name="Nordberg H.P."/>
            <person name="Cantor M.N."/>
            <person name="Hua S.X."/>
        </authorList>
    </citation>
    <scope>NUCLEOTIDE SEQUENCE [LARGE SCALE GENOMIC DNA]</scope>
    <source>
        <strain evidence="3">h7</strain>
    </source>
</reference>
<dbReference type="HOGENOM" id="CLU_099115_1_0_1"/>
<reference evidence="3" key="2">
    <citation type="submission" date="2015-01" db="EMBL/GenBank/DDBJ databases">
        <title>Evolutionary Origins and Diversification of the Mycorrhizal Mutualists.</title>
        <authorList>
            <consortium name="DOE Joint Genome Institute"/>
            <consortium name="Mycorrhizal Genomics Consortium"/>
            <person name="Kohler A."/>
            <person name="Kuo A."/>
            <person name="Nagy L.G."/>
            <person name="Floudas D."/>
            <person name="Copeland A."/>
            <person name="Barry K.W."/>
            <person name="Cichocki N."/>
            <person name="Veneault-Fourrey C."/>
            <person name="LaButti K."/>
            <person name="Lindquist E.A."/>
            <person name="Lipzen A."/>
            <person name="Lundell T."/>
            <person name="Morin E."/>
            <person name="Murat C."/>
            <person name="Riley R."/>
            <person name="Ohm R."/>
            <person name="Sun H."/>
            <person name="Tunlid A."/>
            <person name="Henrissat B."/>
            <person name="Grigoriev I.V."/>
            <person name="Hibbett D.S."/>
            <person name="Martin F."/>
        </authorList>
    </citation>
    <scope>NUCLEOTIDE SEQUENCE [LARGE SCALE GENOMIC DNA]</scope>
    <source>
        <strain evidence="3">h7</strain>
    </source>
</reference>
<gene>
    <name evidence="2" type="ORF">M413DRAFT_31081</name>
</gene>
<proteinExistence type="predicted"/>
<sequence length="175" mass="19843">MVEIQSYLRDEERAGSYFVDGGMYATLSLRMFKVIFASDTFQCNSQRNYDGGNKDSNNEMPEDDDGEFPIPPTDADTLKLAISTLSFYLSNSDYHPKLAIYSRSLLSQTGGENHMDNLRTEITLLCETIYQYLKKTDVTSTSLQEQFQTPTPENQAIDSVRRTKPTTAQDNFNAE</sequence>
<evidence type="ECO:0000313" key="2">
    <source>
        <dbReference type="EMBL" id="KIM37135.1"/>
    </source>
</evidence>
<evidence type="ECO:0000256" key="1">
    <source>
        <dbReference type="SAM" id="MobiDB-lite"/>
    </source>
</evidence>
<dbReference type="EMBL" id="KN831799">
    <property type="protein sequence ID" value="KIM37135.1"/>
    <property type="molecule type" value="Genomic_DNA"/>
</dbReference>
<dbReference type="OrthoDB" id="3109589at2759"/>
<organism evidence="2 3">
    <name type="scientific">Hebeloma cylindrosporum</name>
    <dbReference type="NCBI Taxonomy" id="76867"/>
    <lineage>
        <taxon>Eukaryota</taxon>
        <taxon>Fungi</taxon>
        <taxon>Dikarya</taxon>
        <taxon>Basidiomycota</taxon>
        <taxon>Agaricomycotina</taxon>
        <taxon>Agaricomycetes</taxon>
        <taxon>Agaricomycetidae</taxon>
        <taxon>Agaricales</taxon>
        <taxon>Agaricineae</taxon>
        <taxon>Hymenogastraceae</taxon>
        <taxon>Hebeloma</taxon>
    </lineage>
</organism>
<feature type="region of interest" description="Disordered" evidence="1">
    <location>
        <begin position="47"/>
        <end position="73"/>
    </location>
</feature>
<dbReference type="AlphaFoldDB" id="A0A0C3BKB4"/>
<accession>A0A0C3BKB4</accession>
<evidence type="ECO:0000313" key="3">
    <source>
        <dbReference type="Proteomes" id="UP000053424"/>
    </source>
</evidence>
<feature type="compositionally biased region" description="Polar residues" evidence="1">
    <location>
        <begin position="165"/>
        <end position="175"/>
    </location>
</feature>
<dbReference type="Proteomes" id="UP000053424">
    <property type="component" value="Unassembled WGS sequence"/>
</dbReference>
<name>A0A0C3BKB4_HEBCY</name>
<feature type="region of interest" description="Disordered" evidence="1">
    <location>
        <begin position="144"/>
        <end position="175"/>
    </location>
</feature>